<keyword evidence="3" id="KW-0347">Helicase</keyword>
<dbReference type="GO" id="GO:0004386">
    <property type="term" value="F:helicase activity"/>
    <property type="evidence" value="ECO:0007669"/>
    <property type="project" value="UniProtKB-KW"/>
</dbReference>
<dbReference type="SUPFAM" id="SSF52540">
    <property type="entry name" value="P-loop containing nucleoside triphosphate hydrolases"/>
    <property type="match status" value="1"/>
</dbReference>
<dbReference type="InterPro" id="IPR027417">
    <property type="entry name" value="P-loop_NTPase"/>
</dbReference>
<dbReference type="Proteomes" id="UP000478052">
    <property type="component" value="Unassembled WGS sequence"/>
</dbReference>
<protein>
    <submittedName>
        <fullName evidence="3">ATP-dependent DNA helicase PIF6-like</fullName>
    </submittedName>
</protein>
<keyword evidence="3" id="KW-0547">Nucleotide-binding</keyword>
<keyword evidence="3" id="KW-0378">Hydrolase</keyword>
<organism evidence="3 4">
    <name type="scientific">Aphis craccivora</name>
    <name type="common">Cowpea aphid</name>
    <dbReference type="NCBI Taxonomy" id="307492"/>
    <lineage>
        <taxon>Eukaryota</taxon>
        <taxon>Metazoa</taxon>
        <taxon>Ecdysozoa</taxon>
        <taxon>Arthropoda</taxon>
        <taxon>Hexapoda</taxon>
        <taxon>Insecta</taxon>
        <taxon>Pterygota</taxon>
        <taxon>Neoptera</taxon>
        <taxon>Paraneoptera</taxon>
        <taxon>Hemiptera</taxon>
        <taxon>Sternorrhyncha</taxon>
        <taxon>Aphidomorpha</taxon>
        <taxon>Aphidoidea</taxon>
        <taxon>Aphididae</taxon>
        <taxon>Aphidini</taxon>
        <taxon>Aphis</taxon>
        <taxon>Aphis</taxon>
    </lineage>
</organism>
<dbReference type="PANTHER" id="PTHR10492">
    <property type="match status" value="1"/>
</dbReference>
<dbReference type="EMBL" id="VUJU01004474">
    <property type="protein sequence ID" value="KAF0754233.1"/>
    <property type="molecule type" value="Genomic_DNA"/>
</dbReference>
<dbReference type="InterPro" id="IPR049163">
    <property type="entry name" value="Pif1-like_2B_dom"/>
</dbReference>
<evidence type="ECO:0000259" key="2">
    <source>
        <dbReference type="Pfam" id="PF21530"/>
    </source>
</evidence>
<comment type="caution">
    <text evidence="3">The sequence shown here is derived from an EMBL/GenBank/DDBJ whole genome shotgun (WGS) entry which is preliminary data.</text>
</comment>
<evidence type="ECO:0000256" key="1">
    <source>
        <dbReference type="SAM" id="Coils"/>
    </source>
</evidence>
<proteinExistence type="predicted"/>
<gene>
    <name evidence="3" type="ORF">FWK35_00022539</name>
</gene>
<dbReference type="Pfam" id="PF21530">
    <property type="entry name" value="Pif1_2B_dom"/>
    <property type="match status" value="1"/>
</dbReference>
<keyword evidence="4" id="KW-1185">Reference proteome</keyword>
<dbReference type="AlphaFoldDB" id="A0A6G0YEM2"/>
<feature type="domain" description="DNA helicase Pif1-like 2B" evidence="2">
    <location>
        <begin position="314"/>
        <end position="358"/>
    </location>
</feature>
<reference evidence="3 4" key="1">
    <citation type="submission" date="2019-08" db="EMBL/GenBank/DDBJ databases">
        <title>Whole genome of Aphis craccivora.</title>
        <authorList>
            <person name="Voronova N.V."/>
            <person name="Shulinski R.S."/>
            <person name="Bandarenka Y.V."/>
            <person name="Zhorov D.G."/>
            <person name="Warner D."/>
        </authorList>
    </citation>
    <scope>NUCLEOTIDE SEQUENCE [LARGE SCALE GENOMIC DNA]</scope>
    <source>
        <strain evidence="3">180601</strain>
        <tissue evidence="3">Whole Body</tissue>
    </source>
</reference>
<name>A0A6G0YEM2_APHCR</name>
<sequence length="427" mass="48232">MSTENSEDVTILSTEDTKNTNFDTTLNKDNKIQVHIKTLENKKKTINMLEQFKEKAISLANKINNLKNSEHLKQALKQLNSIEAFIDATSNNDETLEDFTNPLKLWEKHKDSMSENLKRQLVNDHQEINIETIVDVVHNKCLVLLEQVVFSMGNHSLHPFGLPSPSHDANAPGGTGKTFLMSLLLASIQVKSLRVNVRVYLKSDPEADDFSNLLLQIENGDLHEDDDRKVNITNNLCTVVKDLKSLSDQIYPNLNTLHSENLTWLNERAIFTPKNDIAESINDSLLDQLPTEMEKYPSVDSVVELEDVVHYPVEFFHTLNPPGIPPHNLCLKIGAPIMVLRNLIPSKLCNGTRLRVKTLHKNIIEATIFTGCGMGETVFLPRIPLIPSDYHFQFKRLQFPVKVCFAITINKAQGQSLKVAGVDLRND</sequence>
<dbReference type="OrthoDB" id="272985at2759"/>
<feature type="coiled-coil region" evidence="1">
    <location>
        <begin position="49"/>
        <end position="79"/>
    </location>
</feature>
<accession>A0A6G0YEM2</accession>
<keyword evidence="3" id="KW-0067">ATP-binding</keyword>
<evidence type="ECO:0000313" key="3">
    <source>
        <dbReference type="EMBL" id="KAF0754233.1"/>
    </source>
</evidence>
<evidence type="ECO:0000313" key="4">
    <source>
        <dbReference type="Proteomes" id="UP000478052"/>
    </source>
</evidence>
<dbReference type="PANTHER" id="PTHR10492:SF57">
    <property type="entry name" value="ATP-DEPENDENT DNA HELICASE"/>
    <property type="match status" value="1"/>
</dbReference>
<keyword evidence="1" id="KW-0175">Coiled coil</keyword>